<dbReference type="GO" id="GO:0043565">
    <property type="term" value="F:sequence-specific DNA binding"/>
    <property type="evidence" value="ECO:0007669"/>
    <property type="project" value="InterPro"/>
</dbReference>
<sequence>MVVVAVERGLRPWVSTIGSQSFEGDTFVLEPDPAATLVVCSQTKGAVVVGPRDRARYYTWRSARRTVVRLTPGRAQAVLDVPVDELAGRVVPLSELWGRSVGDEAELVSVLLDRVSSADPRRSDLVHAAARLLRTRGVAETARALDVSERHLRTLFTRAVGLSPKQYARVDRVRRVVARGGHGGWARLAAELGYYDQAHLSREFRATMGVPPGAYVSGHLPAASSC</sequence>
<dbReference type="AlphaFoldDB" id="A0A2P8IJC9"/>
<proteinExistence type="predicted"/>
<feature type="domain" description="HTH araC/xylS-type" evidence="4">
    <location>
        <begin position="138"/>
        <end position="218"/>
    </location>
</feature>
<keyword evidence="2" id="KW-0238">DNA-binding</keyword>
<evidence type="ECO:0000256" key="1">
    <source>
        <dbReference type="ARBA" id="ARBA00023015"/>
    </source>
</evidence>
<accession>A0A2P8IJC9</accession>
<dbReference type="SMART" id="SM00342">
    <property type="entry name" value="HTH_ARAC"/>
    <property type="match status" value="1"/>
</dbReference>
<evidence type="ECO:0000313" key="5">
    <source>
        <dbReference type="EMBL" id="PSL58529.1"/>
    </source>
</evidence>
<dbReference type="InterPro" id="IPR009057">
    <property type="entry name" value="Homeodomain-like_sf"/>
</dbReference>
<evidence type="ECO:0000259" key="4">
    <source>
        <dbReference type="PROSITE" id="PS01124"/>
    </source>
</evidence>
<protein>
    <submittedName>
        <fullName evidence="5">AraC family transcriptional regulator</fullName>
    </submittedName>
</protein>
<name>A0A2P8IJC9_SACCR</name>
<comment type="caution">
    <text evidence="5">The sequence shown here is derived from an EMBL/GenBank/DDBJ whole genome shotgun (WGS) entry which is preliminary data.</text>
</comment>
<keyword evidence="1" id="KW-0805">Transcription regulation</keyword>
<dbReference type="EMBL" id="PYAX01000001">
    <property type="protein sequence ID" value="PSL58529.1"/>
    <property type="molecule type" value="Genomic_DNA"/>
</dbReference>
<keyword evidence="3" id="KW-0804">Transcription</keyword>
<evidence type="ECO:0000256" key="3">
    <source>
        <dbReference type="ARBA" id="ARBA00023163"/>
    </source>
</evidence>
<dbReference type="SUPFAM" id="SSF46689">
    <property type="entry name" value="Homeodomain-like"/>
    <property type="match status" value="1"/>
</dbReference>
<dbReference type="PANTHER" id="PTHR46796:SF15">
    <property type="entry name" value="BLL1074 PROTEIN"/>
    <property type="match status" value="1"/>
</dbReference>
<evidence type="ECO:0000313" key="6">
    <source>
        <dbReference type="Proteomes" id="UP000241118"/>
    </source>
</evidence>
<dbReference type="InterPro" id="IPR050204">
    <property type="entry name" value="AraC_XylS_family_regulators"/>
</dbReference>
<gene>
    <name evidence="5" type="ORF">B0I31_101748</name>
</gene>
<dbReference type="InterPro" id="IPR018060">
    <property type="entry name" value="HTH_AraC"/>
</dbReference>
<dbReference type="PROSITE" id="PS01124">
    <property type="entry name" value="HTH_ARAC_FAMILY_2"/>
    <property type="match status" value="1"/>
</dbReference>
<dbReference type="Gene3D" id="1.10.10.60">
    <property type="entry name" value="Homeodomain-like"/>
    <property type="match status" value="1"/>
</dbReference>
<keyword evidence="6" id="KW-1185">Reference proteome</keyword>
<dbReference type="PANTHER" id="PTHR46796">
    <property type="entry name" value="HTH-TYPE TRANSCRIPTIONAL ACTIVATOR RHAS-RELATED"/>
    <property type="match status" value="1"/>
</dbReference>
<dbReference type="Pfam" id="PF12833">
    <property type="entry name" value="HTH_18"/>
    <property type="match status" value="1"/>
</dbReference>
<reference evidence="5 6" key="1">
    <citation type="submission" date="2018-03" db="EMBL/GenBank/DDBJ databases">
        <title>Genomic Encyclopedia of Type Strains, Phase III (KMG-III): the genomes of soil and plant-associated and newly described type strains.</title>
        <authorList>
            <person name="Whitman W."/>
        </authorList>
    </citation>
    <scope>NUCLEOTIDE SEQUENCE [LARGE SCALE GENOMIC DNA]</scope>
    <source>
        <strain evidence="5 6">CGMCC 4.7097</strain>
    </source>
</reference>
<dbReference type="Proteomes" id="UP000241118">
    <property type="component" value="Unassembled WGS sequence"/>
</dbReference>
<organism evidence="5 6">
    <name type="scientific">Saccharothrix carnea</name>
    <dbReference type="NCBI Taxonomy" id="1280637"/>
    <lineage>
        <taxon>Bacteria</taxon>
        <taxon>Bacillati</taxon>
        <taxon>Actinomycetota</taxon>
        <taxon>Actinomycetes</taxon>
        <taxon>Pseudonocardiales</taxon>
        <taxon>Pseudonocardiaceae</taxon>
        <taxon>Saccharothrix</taxon>
    </lineage>
</organism>
<dbReference type="GO" id="GO:0003700">
    <property type="term" value="F:DNA-binding transcription factor activity"/>
    <property type="evidence" value="ECO:0007669"/>
    <property type="project" value="InterPro"/>
</dbReference>
<evidence type="ECO:0000256" key="2">
    <source>
        <dbReference type="ARBA" id="ARBA00023125"/>
    </source>
</evidence>